<evidence type="ECO:0000313" key="3">
    <source>
        <dbReference type="Proteomes" id="UP000187735"/>
    </source>
</evidence>
<dbReference type="OrthoDB" id="213808at2"/>
<reference evidence="2 3" key="1">
    <citation type="journal article" date="2016" name="Front. Microbiol.">
        <title>Fuerstia marisgermanicae gen. nov., sp. nov., an Unusual Member of the Phylum Planctomycetes from the German Wadden Sea.</title>
        <authorList>
            <person name="Kohn T."/>
            <person name="Heuer A."/>
            <person name="Jogler M."/>
            <person name="Vollmers J."/>
            <person name="Boedeker C."/>
            <person name="Bunk B."/>
            <person name="Rast P."/>
            <person name="Borchert D."/>
            <person name="Glockner I."/>
            <person name="Freese H.M."/>
            <person name="Klenk H.P."/>
            <person name="Overmann J."/>
            <person name="Kaster A.K."/>
            <person name="Rohde M."/>
            <person name="Wiegand S."/>
            <person name="Jogler C."/>
        </authorList>
    </citation>
    <scope>NUCLEOTIDE SEQUENCE [LARGE SCALE GENOMIC DNA]</scope>
    <source>
        <strain evidence="2 3">NH11</strain>
    </source>
</reference>
<dbReference type="STRING" id="1891926.Fuma_04961"/>
<protein>
    <recommendedName>
        <fullName evidence="1">PilZ domain-containing protein</fullName>
    </recommendedName>
</protein>
<organism evidence="2 3">
    <name type="scientific">Fuerstiella marisgermanici</name>
    <dbReference type="NCBI Taxonomy" id="1891926"/>
    <lineage>
        <taxon>Bacteria</taxon>
        <taxon>Pseudomonadati</taxon>
        <taxon>Planctomycetota</taxon>
        <taxon>Planctomycetia</taxon>
        <taxon>Planctomycetales</taxon>
        <taxon>Planctomycetaceae</taxon>
        <taxon>Fuerstiella</taxon>
    </lineage>
</organism>
<gene>
    <name evidence="2" type="ORF">Fuma_04961</name>
</gene>
<dbReference type="Pfam" id="PF07238">
    <property type="entry name" value="PilZ"/>
    <property type="match status" value="1"/>
</dbReference>
<dbReference type="RefSeq" id="WP_077026487.1">
    <property type="nucleotide sequence ID" value="NZ_CP017641.1"/>
</dbReference>
<dbReference type="Proteomes" id="UP000187735">
    <property type="component" value="Chromosome"/>
</dbReference>
<dbReference type="KEGG" id="fmr:Fuma_04961"/>
<sequence length="116" mass="12964">MSQDPWSRPTVEDLRQILESIGKPDVTNVRTHERLELSVPAEIKTGRGNTIAAMTREISRTGIGLLHRGAVSPGEMSVRMASETREFEYRVIIEWCQPCDNGMFMSGGRFLPGSDN</sequence>
<evidence type="ECO:0000313" key="2">
    <source>
        <dbReference type="EMBL" id="APZ95305.1"/>
    </source>
</evidence>
<dbReference type="EMBL" id="CP017641">
    <property type="protein sequence ID" value="APZ95305.1"/>
    <property type="molecule type" value="Genomic_DNA"/>
</dbReference>
<dbReference type="InterPro" id="IPR009875">
    <property type="entry name" value="PilZ_domain"/>
</dbReference>
<evidence type="ECO:0000259" key="1">
    <source>
        <dbReference type="Pfam" id="PF07238"/>
    </source>
</evidence>
<dbReference type="AlphaFoldDB" id="A0A1P8WML7"/>
<proteinExistence type="predicted"/>
<accession>A0A1P8WML7</accession>
<keyword evidence="3" id="KW-1185">Reference proteome</keyword>
<name>A0A1P8WML7_9PLAN</name>
<dbReference type="GO" id="GO:0035438">
    <property type="term" value="F:cyclic-di-GMP binding"/>
    <property type="evidence" value="ECO:0007669"/>
    <property type="project" value="InterPro"/>
</dbReference>
<dbReference type="Gene3D" id="2.40.10.220">
    <property type="entry name" value="predicted glycosyltransferase like domains"/>
    <property type="match status" value="1"/>
</dbReference>
<feature type="domain" description="PilZ" evidence="1">
    <location>
        <begin position="29"/>
        <end position="112"/>
    </location>
</feature>